<proteinExistence type="predicted"/>
<feature type="transmembrane region" description="Helical" evidence="1">
    <location>
        <begin position="156"/>
        <end position="179"/>
    </location>
</feature>
<keyword evidence="3" id="KW-1185">Reference proteome</keyword>
<keyword evidence="1" id="KW-1133">Transmembrane helix</keyword>
<evidence type="ECO:0000313" key="3">
    <source>
        <dbReference type="Proteomes" id="UP000594262"/>
    </source>
</evidence>
<evidence type="ECO:0000313" key="2">
    <source>
        <dbReference type="EnsemblMetazoa" id="CLYHEMP010395.1"/>
    </source>
</evidence>
<evidence type="ECO:0000256" key="1">
    <source>
        <dbReference type="SAM" id="Phobius"/>
    </source>
</evidence>
<protein>
    <submittedName>
        <fullName evidence="2">Uncharacterized protein</fullName>
    </submittedName>
</protein>
<keyword evidence="1" id="KW-0472">Membrane</keyword>
<dbReference type="PROSITE" id="PS51257">
    <property type="entry name" value="PROKAR_LIPOPROTEIN"/>
    <property type="match status" value="1"/>
</dbReference>
<sequence>MAFISNKVTGYACALTILLAISACASLVLGFMNLGTFHSSEVKSHVGIWLGLIMFINIFTLLLAMGTRRFMILSSSFIISIFCLGVCIVAIVFSIDYRNEFERFGNLNRQQLTGSYCEKPTTDDQCICYENQVPQQFKDGFKFQACPLIHTGEDMWLAMIVLAAINAFFSLGGLLLFIVGACQKKREGKTFGPGDYGY</sequence>
<accession>A0A7M5WSI8</accession>
<name>A0A7M5WSI8_9CNID</name>
<feature type="transmembrane region" description="Helical" evidence="1">
    <location>
        <begin position="77"/>
        <end position="95"/>
    </location>
</feature>
<keyword evidence="1" id="KW-0812">Transmembrane</keyword>
<feature type="transmembrane region" description="Helical" evidence="1">
    <location>
        <begin position="12"/>
        <end position="34"/>
    </location>
</feature>
<feature type="transmembrane region" description="Helical" evidence="1">
    <location>
        <begin position="46"/>
        <end position="65"/>
    </location>
</feature>
<dbReference type="RefSeq" id="XP_066913855.1">
    <property type="nucleotide sequence ID" value="XM_067057754.1"/>
</dbReference>
<dbReference type="Proteomes" id="UP000594262">
    <property type="component" value="Unplaced"/>
</dbReference>
<reference evidence="2" key="1">
    <citation type="submission" date="2021-01" db="UniProtKB">
        <authorList>
            <consortium name="EnsemblMetazoa"/>
        </authorList>
    </citation>
    <scope>IDENTIFICATION</scope>
</reference>
<dbReference type="AlphaFoldDB" id="A0A7M5WSI8"/>
<organism evidence="2 3">
    <name type="scientific">Clytia hemisphaerica</name>
    <dbReference type="NCBI Taxonomy" id="252671"/>
    <lineage>
        <taxon>Eukaryota</taxon>
        <taxon>Metazoa</taxon>
        <taxon>Cnidaria</taxon>
        <taxon>Hydrozoa</taxon>
        <taxon>Hydroidolina</taxon>
        <taxon>Leptothecata</taxon>
        <taxon>Obeliida</taxon>
        <taxon>Clytiidae</taxon>
        <taxon>Clytia</taxon>
    </lineage>
</organism>
<dbReference type="GeneID" id="136801133"/>
<dbReference type="EnsemblMetazoa" id="CLYHEMT010395.1">
    <property type="protein sequence ID" value="CLYHEMP010395.1"/>
    <property type="gene ID" value="CLYHEMG010395"/>
</dbReference>